<accession>A0A2T6ZQK8</accession>
<dbReference type="Proteomes" id="UP000244722">
    <property type="component" value="Unassembled WGS sequence"/>
</dbReference>
<feature type="region of interest" description="Disordered" evidence="1">
    <location>
        <begin position="60"/>
        <end position="79"/>
    </location>
</feature>
<feature type="chain" id="PRO_5015575369" evidence="2">
    <location>
        <begin position="16"/>
        <end position="335"/>
    </location>
</feature>
<dbReference type="AlphaFoldDB" id="A0A2T6ZQK8"/>
<keyword evidence="5" id="KW-1185">Reference proteome</keyword>
<dbReference type="PANTHER" id="PTHR10900:SF77">
    <property type="entry name" value="FI19380P1"/>
    <property type="match status" value="1"/>
</dbReference>
<dbReference type="GO" id="GO:0007155">
    <property type="term" value="P:cell adhesion"/>
    <property type="evidence" value="ECO:0007669"/>
    <property type="project" value="TreeGrafter"/>
</dbReference>
<feature type="domain" description="FAS1" evidence="3">
    <location>
        <begin position="1"/>
        <end position="176"/>
    </location>
</feature>
<dbReference type="InterPro" id="IPR000782">
    <property type="entry name" value="FAS1_domain"/>
</dbReference>
<comment type="caution">
    <text evidence="4">The sequence shown here is derived from an EMBL/GenBank/DDBJ whole genome shotgun (WGS) entry which is preliminary data.</text>
</comment>
<evidence type="ECO:0000256" key="1">
    <source>
        <dbReference type="SAM" id="MobiDB-lite"/>
    </source>
</evidence>
<dbReference type="InterPro" id="IPR036378">
    <property type="entry name" value="FAS1_dom_sf"/>
</dbReference>
<dbReference type="SMART" id="SM00554">
    <property type="entry name" value="FAS1"/>
    <property type="match status" value="2"/>
</dbReference>
<dbReference type="SUPFAM" id="SSF82153">
    <property type="entry name" value="FAS1 domain"/>
    <property type="match status" value="2"/>
</dbReference>
<dbReference type="InterPro" id="IPR050904">
    <property type="entry name" value="Adhesion/Biosynth-related"/>
</dbReference>
<feature type="domain" description="FAS1" evidence="3">
    <location>
        <begin position="178"/>
        <end position="297"/>
    </location>
</feature>
<gene>
    <name evidence="4" type="ORF">B9Z19DRAFT_1127862</name>
</gene>
<evidence type="ECO:0000256" key="2">
    <source>
        <dbReference type="SAM" id="SignalP"/>
    </source>
</evidence>
<dbReference type="EMBL" id="NESQ01000142">
    <property type="protein sequence ID" value="PUU77757.1"/>
    <property type="molecule type" value="Genomic_DNA"/>
</dbReference>
<evidence type="ECO:0000259" key="3">
    <source>
        <dbReference type="PROSITE" id="PS50213"/>
    </source>
</evidence>
<dbReference type="GO" id="GO:0031012">
    <property type="term" value="C:extracellular matrix"/>
    <property type="evidence" value="ECO:0007669"/>
    <property type="project" value="TreeGrafter"/>
</dbReference>
<dbReference type="PANTHER" id="PTHR10900">
    <property type="entry name" value="PERIOSTIN-RELATED"/>
    <property type="match status" value="1"/>
</dbReference>
<dbReference type="Pfam" id="PF02469">
    <property type="entry name" value="Fasciclin"/>
    <property type="match status" value="2"/>
</dbReference>
<evidence type="ECO:0000313" key="4">
    <source>
        <dbReference type="EMBL" id="PUU77757.1"/>
    </source>
</evidence>
<dbReference type="Gene3D" id="2.30.180.10">
    <property type="entry name" value="FAS1 domain"/>
    <property type="match status" value="2"/>
</dbReference>
<evidence type="ECO:0000313" key="5">
    <source>
        <dbReference type="Proteomes" id="UP000244722"/>
    </source>
</evidence>
<dbReference type="OrthoDB" id="286301at2759"/>
<dbReference type="PROSITE" id="PS50213">
    <property type="entry name" value="FAS1"/>
    <property type="match status" value="2"/>
</dbReference>
<keyword evidence="2" id="KW-0732">Signal</keyword>
<dbReference type="GO" id="GO:0030198">
    <property type="term" value="P:extracellular matrix organization"/>
    <property type="evidence" value="ECO:0007669"/>
    <property type="project" value="TreeGrafter"/>
</dbReference>
<reference evidence="4 5" key="1">
    <citation type="submission" date="2017-04" db="EMBL/GenBank/DDBJ databases">
        <title>Draft genome sequence of Tuber borchii Vittad., a whitish edible truffle.</title>
        <authorList>
            <consortium name="DOE Joint Genome Institute"/>
            <person name="Murat C."/>
            <person name="Kuo A."/>
            <person name="Barry K.W."/>
            <person name="Clum A."/>
            <person name="Dockter R.B."/>
            <person name="Fauchery L."/>
            <person name="Iotti M."/>
            <person name="Kohler A."/>
            <person name="Labutti K."/>
            <person name="Lindquist E.A."/>
            <person name="Lipzen A."/>
            <person name="Ohm R.A."/>
            <person name="Wang M."/>
            <person name="Grigoriev I.V."/>
            <person name="Zambonelli A."/>
            <person name="Martin F.M."/>
        </authorList>
    </citation>
    <scope>NUCLEOTIDE SEQUENCE [LARGE SCALE GENOMIC DNA]</scope>
    <source>
        <strain evidence="4 5">Tbo3840</strain>
    </source>
</reference>
<name>A0A2T6ZQK8_TUBBO</name>
<dbReference type="STRING" id="42251.A0A2T6ZQK8"/>
<feature type="signal peptide" evidence="2">
    <location>
        <begin position="1"/>
        <end position="15"/>
    </location>
</feature>
<protein>
    <submittedName>
        <fullName evidence="4">FAS1 domain-containing protein</fullName>
    </submittedName>
</protein>
<sequence length="335" mass="34677">MKFLSLALLATPALTQSLKQALDAASPLGKQFAAGIAGDQKAQDALVPAGKSQVTLFLPTDKALDDHRSNAPRPSKSKRALKPEEYAIAAYSSADGKQDLTALSAGGVLKTNNVDAGSGKANDLVAEGGSGKLRLRANTTTPPPISVFGGLGAKAAIVAGDFVFDQGVIHFVDTVMDVPQLTSFTIATLGYRNFLGALAAAGLSPAIDKSTTTLLVYRDDVFTSAANQSVKSLQQHIIPNFLAYGPSLVGVTTLTTAANTTLKVSVVGGQYFINDSPIVKSNIISSNGVVHVLGKLLTGPTITTYTPTGSDATSSRVNQITIVGALFLAAWNYLV</sequence>
<organism evidence="4 5">
    <name type="scientific">Tuber borchii</name>
    <name type="common">White truffle</name>
    <dbReference type="NCBI Taxonomy" id="42251"/>
    <lineage>
        <taxon>Eukaryota</taxon>
        <taxon>Fungi</taxon>
        <taxon>Dikarya</taxon>
        <taxon>Ascomycota</taxon>
        <taxon>Pezizomycotina</taxon>
        <taxon>Pezizomycetes</taxon>
        <taxon>Pezizales</taxon>
        <taxon>Tuberaceae</taxon>
        <taxon>Tuber</taxon>
    </lineage>
</organism>
<dbReference type="GO" id="GO:0050839">
    <property type="term" value="F:cell adhesion molecule binding"/>
    <property type="evidence" value="ECO:0007669"/>
    <property type="project" value="TreeGrafter"/>
</dbReference>
<proteinExistence type="predicted"/>